<dbReference type="EMBL" id="OV725083">
    <property type="protein sequence ID" value="CAH1406753.1"/>
    <property type="molecule type" value="Genomic_DNA"/>
</dbReference>
<reference evidence="1" key="1">
    <citation type="submission" date="2022-01" db="EMBL/GenBank/DDBJ databases">
        <authorList>
            <person name="King R."/>
        </authorList>
    </citation>
    <scope>NUCLEOTIDE SEQUENCE</scope>
</reference>
<dbReference type="AlphaFoldDB" id="A0A9P0HPS6"/>
<dbReference type="Proteomes" id="UP001152798">
    <property type="component" value="Chromosome 7"/>
</dbReference>
<organism evidence="1 2">
    <name type="scientific">Nezara viridula</name>
    <name type="common">Southern green stink bug</name>
    <name type="synonym">Cimex viridulus</name>
    <dbReference type="NCBI Taxonomy" id="85310"/>
    <lineage>
        <taxon>Eukaryota</taxon>
        <taxon>Metazoa</taxon>
        <taxon>Ecdysozoa</taxon>
        <taxon>Arthropoda</taxon>
        <taxon>Hexapoda</taxon>
        <taxon>Insecta</taxon>
        <taxon>Pterygota</taxon>
        <taxon>Neoptera</taxon>
        <taxon>Paraneoptera</taxon>
        <taxon>Hemiptera</taxon>
        <taxon>Heteroptera</taxon>
        <taxon>Panheteroptera</taxon>
        <taxon>Pentatomomorpha</taxon>
        <taxon>Pentatomoidea</taxon>
        <taxon>Pentatomidae</taxon>
        <taxon>Pentatominae</taxon>
        <taxon>Nezara</taxon>
    </lineage>
</organism>
<gene>
    <name evidence="1" type="ORF">NEZAVI_LOCUS14627</name>
</gene>
<keyword evidence="2" id="KW-1185">Reference proteome</keyword>
<protein>
    <submittedName>
        <fullName evidence="1">Uncharacterized protein</fullName>
    </submittedName>
</protein>
<evidence type="ECO:0000313" key="2">
    <source>
        <dbReference type="Proteomes" id="UP001152798"/>
    </source>
</evidence>
<evidence type="ECO:0000313" key="1">
    <source>
        <dbReference type="EMBL" id="CAH1406753.1"/>
    </source>
</evidence>
<sequence>MTTRTAITTCRTGQGDAMEMLYDRSQSTAHQHQLRQGPEQPAVQARARGGAALAGRVPCPFRFLPAQYEQLLKDNPCNRRDCDSSGKHKMTCQQCGDVSYHVCISLPRDESKPHRCSRCWKNRAPPPPET</sequence>
<name>A0A9P0HPS6_NEZVI</name>
<proteinExistence type="predicted"/>
<accession>A0A9P0HPS6</accession>